<dbReference type="AlphaFoldDB" id="A0A7W7YJH3"/>
<evidence type="ECO:0000313" key="2">
    <source>
        <dbReference type="Proteomes" id="UP000534294"/>
    </source>
</evidence>
<gene>
    <name evidence="1" type="ORF">HNQ64_001617</name>
</gene>
<name>A0A7W7YJH3_9BACT</name>
<comment type="caution">
    <text evidence="1">The sequence shown here is derived from an EMBL/GenBank/DDBJ whole genome shotgun (WGS) entry which is preliminary data.</text>
</comment>
<dbReference type="RefSeq" id="WP_184207197.1">
    <property type="nucleotide sequence ID" value="NZ_JACHIF010000002.1"/>
</dbReference>
<keyword evidence="2" id="KW-1185">Reference proteome</keyword>
<accession>A0A7W7YJH3</accession>
<organism evidence="1 2">
    <name type="scientific">Prosthecobacter dejongeii</name>
    <dbReference type="NCBI Taxonomy" id="48465"/>
    <lineage>
        <taxon>Bacteria</taxon>
        <taxon>Pseudomonadati</taxon>
        <taxon>Verrucomicrobiota</taxon>
        <taxon>Verrucomicrobiia</taxon>
        <taxon>Verrucomicrobiales</taxon>
        <taxon>Verrucomicrobiaceae</taxon>
        <taxon>Prosthecobacter</taxon>
    </lineage>
</organism>
<reference evidence="1 2" key="1">
    <citation type="submission" date="2020-08" db="EMBL/GenBank/DDBJ databases">
        <title>Genomic Encyclopedia of Type Strains, Phase IV (KMG-IV): sequencing the most valuable type-strain genomes for metagenomic binning, comparative biology and taxonomic classification.</title>
        <authorList>
            <person name="Goeker M."/>
        </authorList>
    </citation>
    <scope>NUCLEOTIDE SEQUENCE [LARGE SCALE GENOMIC DNA]</scope>
    <source>
        <strain evidence="1 2">DSM 12251</strain>
    </source>
</reference>
<evidence type="ECO:0000313" key="1">
    <source>
        <dbReference type="EMBL" id="MBB5037375.1"/>
    </source>
</evidence>
<sequence>MAKGLIALLVFLAVGYGLLLVISPSGVLFRKTLRKTPLAAPITVHRIEGDRLITASGSFTLAGVTLPTDSAHLARTHAFLQIATAQGIEVIRQVTPTSSILRCEPRINHWCGNDPMAAHFEQHNLNELILAMGYATHNLRDASLTALEHRRLSAACTIAQSLKLTSTDEGPPGYDRQLDHEVKSIQIGETSFIETRIRSALARNGSS</sequence>
<dbReference type="Proteomes" id="UP000534294">
    <property type="component" value="Unassembled WGS sequence"/>
</dbReference>
<protein>
    <submittedName>
        <fullName evidence="1">Uncharacterized protein</fullName>
    </submittedName>
</protein>
<proteinExistence type="predicted"/>
<dbReference type="EMBL" id="JACHIF010000002">
    <property type="protein sequence ID" value="MBB5037375.1"/>
    <property type="molecule type" value="Genomic_DNA"/>
</dbReference>